<dbReference type="EMBL" id="JAVRRD010000014">
    <property type="protein sequence ID" value="KAK5052141.1"/>
    <property type="molecule type" value="Genomic_DNA"/>
</dbReference>
<dbReference type="InterPro" id="IPR045337">
    <property type="entry name" value="MmgE_PrpD_C"/>
</dbReference>
<feature type="domain" description="MmgE/PrpD N-terminal" evidence="2">
    <location>
        <begin position="16"/>
        <end position="246"/>
    </location>
</feature>
<accession>A0AAV9NA54</accession>
<reference evidence="4 5" key="1">
    <citation type="submission" date="2023-08" db="EMBL/GenBank/DDBJ databases">
        <title>Black Yeasts Isolated from many extreme environments.</title>
        <authorList>
            <person name="Coleine C."/>
            <person name="Stajich J.E."/>
            <person name="Selbmann L."/>
        </authorList>
    </citation>
    <scope>NUCLEOTIDE SEQUENCE [LARGE SCALE GENOMIC DNA]</scope>
    <source>
        <strain evidence="4 5">CCFEE 5792</strain>
    </source>
</reference>
<name>A0AAV9NA54_9EURO</name>
<dbReference type="Pfam" id="PF03972">
    <property type="entry name" value="MmgE_PrpD_N"/>
    <property type="match status" value="1"/>
</dbReference>
<dbReference type="GeneID" id="89971144"/>
<dbReference type="InterPro" id="IPR036148">
    <property type="entry name" value="MmgE/PrpD_sf"/>
</dbReference>
<comment type="similarity">
    <text evidence="1">Belongs to the PrpD family.</text>
</comment>
<dbReference type="InterPro" id="IPR005656">
    <property type="entry name" value="MmgE_PrpD"/>
</dbReference>
<dbReference type="AlphaFoldDB" id="A0AAV9NA54"/>
<dbReference type="InterPro" id="IPR045336">
    <property type="entry name" value="MmgE_PrpD_N"/>
</dbReference>
<dbReference type="PANTHER" id="PTHR16943:SF8">
    <property type="entry name" value="2-METHYLCITRATE DEHYDRATASE"/>
    <property type="match status" value="1"/>
</dbReference>
<organism evidence="4 5">
    <name type="scientific">Exophiala bonariae</name>
    <dbReference type="NCBI Taxonomy" id="1690606"/>
    <lineage>
        <taxon>Eukaryota</taxon>
        <taxon>Fungi</taxon>
        <taxon>Dikarya</taxon>
        <taxon>Ascomycota</taxon>
        <taxon>Pezizomycotina</taxon>
        <taxon>Eurotiomycetes</taxon>
        <taxon>Chaetothyriomycetidae</taxon>
        <taxon>Chaetothyriales</taxon>
        <taxon>Herpotrichiellaceae</taxon>
        <taxon>Exophiala</taxon>
    </lineage>
</organism>
<dbReference type="Gene3D" id="1.10.4100.10">
    <property type="entry name" value="2-methylcitrate dehydratase PrpD"/>
    <property type="match status" value="1"/>
</dbReference>
<sequence length="483" mass="51849">MSLDLSVGPSQDLTLELCKFLTSLKYEDLPEDVIYMAKASILNSIGCGLSSSPSSLPAAAKLYAALDPLAKSPRQSTVLAVVEKATVDDAALLNGLMMTARFFDDTHLSTLTHPSGPPLAAIMAYAEAAGLNGKDFILAFIIGVEVGLTLTKALGFGPYKKGWHLTGIVGSFSAAAAISSLMGLDAHGMATALGHASSMSAGSRNVFATDTLIMHAGRGAQNGILAARLASKDFGSTTNALEKWINLMSVAGEESHPQRILDLLHVKNGKRDWKLLENAFKPYPCGIVIHPLIDSGIEARQEIFGDGRSPKDTLSIVKKIEATVSPMTIRLCGIRHPQELVQTLFSNYHGLSVGLILGAGGIKEFSKEVADDSIVAGMRDRITLLPNESFRDNQAIVKFWYTSADCTERMKEVTIEHALGSLENPMTAEQLNSKFEDQAAEGKLEQTNVSKAISELWNLETVVNIQSLMRLLASSTTPQNYPS</sequence>
<dbReference type="GO" id="GO:0016829">
    <property type="term" value="F:lyase activity"/>
    <property type="evidence" value="ECO:0007669"/>
    <property type="project" value="InterPro"/>
</dbReference>
<evidence type="ECO:0008006" key="6">
    <source>
        <dbReference type="Google" id="ProtNLM"/>
    </source>
</evidence>
<evidence type="ECO:0000256" key="1">
    <source>
        <dbReference type="ARBA" id="ARBA00006174"/>
    </source>
</evidence>
<evidence type="ECO:0000259" key="3">
    <source>
        <dbReference type="Pfam" id="PF19305"/>
    </source>
</evidence>
<evidence type="ECO:0000313" key="4">
    <source>
        <dbReference type="EMBL" id="KAK5052141.1"/>
    </source>
</evidence>
<dbReference type="PANTHER" id="PTHR16943">
    <property type="entry name" value="2-METHYLCITRATE DEHYDRATASE-RELATED"/>
    <property type="match status" value="1"/>
</dbReference>
<dbReference type="RefSeq" id="XP_064706155.1">
    <property type="nucleotide sequence ID" value="XM_064846545.1"/>
</dbReference>
<dbReference type="InterPro" id="IPR042183">
    <property type="entry name" value="MmgE/PrpD_sf_1"/>
</dbReference>
<feature type="domain" description="MmgE/PrpD C-terminal" evidence="3">
    <location>
        <begin position="283"/>
        <end position="457"/>
    </location>
</feature>
<evidence type="ECO:0000259" key="2">
    <source>
        <dbReference type="Pfam" id="PF03972"/>
    </source>
</evidence>
<proteinExistence type="inferred from homology"/>
<gene>
    <name evidence="4" type="ORF">LTR84_002945</name>
</gene>
<keyword evidence="5" id="KW-1185">Reference proteome</keyword>
<dbReference type="Gene3D" id="3.30.1330.120">
    <property type="entry name" value="2-methylcitrate dehydratase PrpD"/>
    <property type="match status" value="1"/>
</dbReference>
<dbReference type="InterPro" id="IPR042188">
    <property type="entry name" value="MmgE/PrpD_sf_2"/>
</dbReference>
<protein>
    <recommendedName>
        <fullName evidence="6">MmgE/PrpD family protein</fullName>
    </recommendedName>
</protein>
<dbReference type="Pfam" id="PF19305">
    <property type="entry name" value="MmgE_PrpD_C"/>
    <property type="match status" value="1"/>
</dbReference>
<comment type="caution">
    <text evidence="4">The sequence shown here is derived from an EMBL/GenBank/DDBJ whole genome shotgun (WGS) entry which is preliminary data.</text>
</comment>
<evidence type="ECO:0000313" key="5">
    <source>
        <dbReference type="Proteomes" id="UP001358417"/>
    </source>
</evidence>
<dbReference type="Proteomes" id="UP001358417">
    <property type="component" value="Unassembled WGS sequence"/>
</dbReference>
<dbReference type="SUPFAM" id="SSF103378">
    <property type="entry name" value="2-methylcitrate dehydratase PrpD"/>
    <property type="match status" value="1"/>
</dbReference>